<proteinExistence type="predicted"/>
<reference evidence="2" key="1">
    <citation type="journal article" date="2023" name="Commun. Biol.">
        <title>Genome analysis of Parmales, the sister group of diatoms, reveals the evolutionary specialization of diatoms from phago-mixotrophs to photoautotrophs.</title>
        <authorList>
            <person name="Ban H."/>
            <person name="Sato S."/>
            <person name="Yoshikawa S."/>
            <person name="Yamada K."/>
            <person name="Nakamura Y."/>
            <person name="Ichinomiya M."/>
            <person name="Sato N."/>
            <person name="Blanc-Mathieu R."/>
            <person name="Endo H."/>
            <person name="Kuwata A."/>
            <person name="Ogata H."/>
        </authorList>
    </citation>
    <scope>NUCLEOTIDE SEQUENCE [LARGE SCALE GENOMIC DNA]</scope>
    <source>
        <strain evidence="2">NIES 3699</strain>
    </source>
</reference>
<comment type="caution">
    <text evidence="1">The sequence shown here is derived from an EMBL/GenBank/DDBJ whole genome shotgun (WGS) entry which is preliminary data.</text>
</comment>
<organism evidence="1 2">
    <name type="scientific">Triparma verrucosa</name>
    <dbReference type="NCBI Taxonomy" id="1606542"/>
    <lineage>
        <taxon>Eukaryota</taxon>
        <taxon>Sar</taxon>
        <taxon>Stramenopiles</taxon>
        <taxon>Ochrophyta</taxon>
        <taxon>Bolidophyceae</taxon>
        <taxon>Parmales</taxon>
        <taxon>Triparmaceae</taxon>
        <taxon>Triparma</taxon>
    </lineage>
</organism>
<name>A0A9W7ERA4_9STRA</name>
<dbReference type="EMBL" id="BRXX01000100">
    <property type="protein sequence ID" value="GMH89944.1"/>
    <property type="molecule type" value="Genomic_DNA"/>
</dbReference>
<evidence type="ECO:0000313" key="1">
    <source>
        <dbReference type="EMBL" id="GMH89944.1"/>
    </source>
</evidence>
<evidence type="ECO:0008006" key="3">
    <source>
        <dbReference type="Google" id="ProtNLM"/>
    </source>
</evidence>
<dbReference type="AlphaFoldDB" id="A0A9W7ERA4"/>
<evidence type="ECO:0000313" key="2">
    <source>
        <dbReference type="Proteomes" id="UP001165160"/>
    </source>
</evidence>
<dbReference type="Proteomes" id="UP001165160">
    <property type="component" value="Unassembled WGS sequence"/>
</dbReference>
<accession>A0A9W7ERA4</accession>
<keyword evidence="2" id="KW-1185">Reference proteome</keyword>
<sequence>MSSEFSPPPHQHRAFLFAYHPSHGILLLLSSKPGNPHQLPGGRVDSTDYPSTSLTLTEYLQTGSLHGSLREFNEETSIPLTPDRVTPMKMLLDPTLHTPTTSHPLVPGKRPLLVSFNRRPFKFI</sequence>
<gene>
    <name evidence="1" type="ORF">TrVE_jg7045</name>
</gene>
<protein>
    <recommendedName>
        <fullName evidence="3">Nudix hydrolase domain-containing protein</fullName>
    </recommendedName>
</protein>